<dbReference type="Pfam" id="PF05661">
    <property type="entry name" value="DUF808"/>
    <property type="match status" value="1"/>
</dbReference>
<evidence type="ECO:0000313" key="3">
    <source>
        <dbReference type="Proteomes" id="UP000000376"/>
    </source>
</evidence>
<keyword evidence="1" id="KW-0472">Membrane</keyword>
<evidence type="ECO:0008006" key="4">
    <source>
        <dbReference type="Google" id="ProtNLM"/>
    </source>
</evidence>
<dbReference type="EMBL" id="CP002045">
    <property type="protein sequence ID" value="ADH92937.1"/>
    <property type="molecule type" value="Genomic_DNA"/>
</dbReference>
<dbReference type="HOGENOM" id="CLU_059391_0_0_11"/>
<dbReference type="RefSeq" id="WP_013170429.1">
    <property type="nucleotide sequence ID" value="NC_014218.1"/>
</dbReference>
<feature type="transmembrane region" description="Helical" evidence="1">
    <location>
        <begin position="169"/>
        <end position="191"/>
    </location>
</feature>
<dbReference type="PANTHER" id="PTHR30503:SF3">
    <property type="entry name" value="INNER MEMBRANE PROTEIN YEDI"/>
    <property type="match status" value="1"/>
</dbReference>
<feature type="transmembrane region" description="Helical" evidence="1">
    <location>
        <begin position="76"/>
        <end position="100"/>
    </location>
</feature>
<evidence type="ECO:0000313" key="2">
    <source>
        <dbReference type="EMBL" id="ADH92937.1"/>
    </source>
</evidence>
<keyword evidence="1" id="KW-1133">Transmembrane helix</keyword>
<name>D7BJV7_ARCHD</name>
<sequence>MAGGLIALLDDVAALAKAASASLDDIAAGASRASTKTLGVIIDDAAVTPQYVGGLSPQRELPIIWRITKGSLRNKIVFILPASLLLATFTPWALPFLLILGGSYLCFEGAHKIVERLAGHSAEKPAIASGADAEDTIVSQAVRTDFILSAEIMVIALNEVSDSSLWHQLAILLLVASLITALVYGVVALIVKTDDAGLALSQKTSRSAQILGRALLAAMPWVMRILTVVGTIAMLWVGGHIIIAQLAELHVTWPLNTLHHLITPLHHAAGSFVAWLADTGASAVVGLIWGTLLVEIVTLATKSH</sequence>
<keyword evidence="3" id="KW-1185">Reference proteome</keyword>
<proteinExistence type="predicted"/>
<accession>D7BJV7</accession>
<dbReference type="PIRSF" id="PIRSF016660">
    <property type="entry name" value="YedI"/>
    <property type="match status" value="1"/>
</dbReference>
<dbReference type="OrthoDB" id="9814178at2"/>
<dbReference type="PANTHER" id="PTHR30503">
    <property type="entry name" value="INNER MEMBRANE PROTEIN YEDI"/>
    <property type="match status" value="1"/>
</dbReference>
<organism evidence="2 3">
    <name type="scientific">Arcanobacterium haemolyticum (strain ATCC 9345 / DSM 20595 / CCM 5947 / CCUG 17215 / LMG 16163 / NBRC 15585 / NCTC 8452 / 11018)</name>
    <dbReference type="NCBI Taxonomy" id="644284"/>
    <lineage>
        <taxon>Bacteria</taxon>
        <taxon>Bacillati</taxon>
        <taxon>Actinomycetota</taxon>
        <taxon>Actinomycetes</taxon>
        <taxon>Actinomycetales</taxon>
        <taxon>Actinomycetaceae</taxon>
        <taxon>Arcanobacterium</taxon>
    </lineage>
</organism>
<evidence type="ECO:0000256" key="1">
    <source>
        <dbReference type="SAM" id="Phobius"/>
    </source>
</evidence>
<dbReference type="KEGG" id="ahe:Arch_1232"/>
<gene>
    <name evidence="2" type="ordered locus">Arch_1232</name>
</gene>
<feature type="transmembrane region" description="Helical" evidence="1">
    <location>
        <begin position="280"/>
        <end position="300"/>
    </location>
</feature>
<dbReference type="AlphaFoldDB" id="D7BJV7"/>
<keyword evidence="1" id="KW-0812">Transmembrane</keyword>
<reference evidence="2 3" key="1">
    <citation type="journal article" date="2010" name="Stand. Genomic Sci.">
        <title>Complete genome sequence of Arcanobacterium haemolyticum type strain (11018).</title>
        <authorList>
            <person name="Yasawong M."/>
            <person name="Teshima H."/>
            <person name="Lapidus A."/>
            <person name="Nolan M."/>
            <person name="Lucas S."/>
            <person name="Glavina Del Rio T."/>
            <person name="Tice H."/>
            <person name="Cheng J."/>
            <person name="Bruce D."/>
            <person name="Detter C."/>
            <person name="Tapia R."/>
            <person name="Han C."/>
            <person name="Goodwin L."/>
            <person name="Pitluck S."/>
            <person name="Liolios K."/>
            <person name="Ivanova N."/>
            <person name="Mavromatis K."/>
            <person name="Mikhailova N."/>
            <person name="Pati A."/>
            <person name="Chen A."/>
            <person name="Palaniappan K."/>
            <person name="Land M."/>
            <person name="Hauser L."/>
            <person name="Chang Y."/>
            <person name="Jeffries C."/>
            <person name="Rohde M."/>
            <person name="Sikorski J."/>
            <person name="Pukall R."/>
            <person name="Goker M."/>
            <person name="Woyke T."/>
            <person name="Bristow J."/>
            <person name="Eisen J."/>
            <person name="Markowitz V."/>
            <person name="Hugenholtz P."/>
            <person name="Kyrpides N."/>
            <person name="Klenk H."/>
        </authorList>
    </citation>
    <scope>NUCLEOTIDE SEQUENCE [LARGE SCALE GENOMIC DNA]</scope>
    <source>
        <strain evidence="3">ATCC 9345 / DSM 20595 / CCUG 17215 / LMG 16163 / NBRC 15585 / NCTC 8452 / 11018</strain>
    </source>
</reference>
<dbReference type="eggNOG" id="COG2354">
    <property type="taxonomic scope" value="Bacteria"/>
</dbReference>
<dbReference type="STRING" id="644284.Arch_1232"/>
<dbReference type="Proteomes" id="UP000000376">
    <property type="component" value="Chromosome"/>
</dbReference>
<dbReference type="GO" id="GO:0005886">
    <property type="term" value="C:plasma membrane"/>
    <property type="evidence" value="ECO:0007669"/>
    <property type="project" value="TreeGrafter"/>
</dbReference>
<protein>
    <recommendedName>
        <fullName evidence="4">ABC transporter</fullName>
    </recommendedName>
</protein>
<dbReference type="InterPro" id="IPR008526">
    <property type="entry name" value="YedI"/>
</dbReference>
<feature type="transmembrane region" description="Helical" evidence="1">
    <location>
        <begin position="211"/>
        <end position="237"/>
    </location>
</feature>